<keyword evidence="1" id="KW-1133">Transmembrane helix</keyword>
<comment type="caution">
    <text evidence="2">The sequence shown here is derived from an EMBL/GenBank/DDBJ whole genome shotgun (WGS) entry which is preliminary data.</text>
</comment>
<dbReference type="EMBL" id="JAHWXP010000003">
    <property type="protein sequence ID" value="MBY8337427.1"/>
    <property type="molecule type" value="Genomic_DNA"/>
</dbReference>
<evidence type="ECO:0000256" key="1">
    <source>
        <dbReference type="SAM" id="Phobius"/>
    </source>
</evidence>
<name>A0ABS7PEB3_9SPHN</name>
<keyword evidence="1" id="KW-0812">Transmembrane</keyword>
<reference evidence="2 3" key="1">
    <citation type="submission" date="2021-07" db="EMBL/GenBank/DDBJ databases">
        <title>Alteriqipengyuania abyssalis NZ-12B nov, sp.nov isolated from deep sea sponge in pacific ocean.</title>
        <authorList>
            <person name="Tareen S."/>
            <person name="Wink J."/>
        </authorList>
    </citation>
    <scope>NUCLEOTIDE SEQUENCE [LARGE SCALE GENOMIC DNA]</scope>
    <source>
        <strain evidence="2 3">NZ-12B</strain>
    </source>
</reference>
<proteinExistence type="predicted"/>
<keyword evidence="3" id="KW-1185">Reference proteome</keyword>
<feature type="transmembrane region" description="Helical" evidence="1">
    <location>
        <begin position="188"/>
        <end position="207"/>
    </location>
</feature>
<sequence>MMTDIQQKPMWRRLAVPLITGAIAGGLGSFAFLQLAEIDGGDGLGTSREIAGLVGVLYVLCGVAVLLGALNPAVGAKFLNVEDADELREQSRMLVYSGMATVLIGLALGLLALSGEGGFVAAEIGAIVAVASIIAASILSIAMQRHIDELQRALSNDAVASAFYLMAFFGGGWALLAHLDYVAPPAPLDWLTMFSATLLIGAFWQTARRGLMMRGPN</sequence>
<feature type="transmembrane region" description="Helical" evidence="1">
    <location>
        <begin position="119"/>
        <end position="142"/>
    </location>
</feature>
<feature type="transmembrane region" description="Helical" evidence="1">
    <location>
        <begin position="94"/>
        <end position="113"/>
    </location>
</feature>
<feature type="transmembrane region" description="Helical" evidence="1">
    <location>
        <begin position="52"/>
        <end position="74"/>
    </location>
</feature>
<dbReference type="RefSeq" id="WP_222824996.1">
    <property type="nucleotide sequence ID" value="NZ_JAHWXP010000003.1"/>
</dbReference>
<accession>A0ABS7PEB3</accession>
<evidence type="ECO:0000313" key="3">
    <source>
        <dbReference type="Proteomes" id="UP000759298"/>
    </source>
</evidence>
<dbReference type="Proteomes" id="UP000759298">
    <property type="component" value="Unassembled WGS sequence"/>
</dbReference>
<organism evidence="2 3">
    <name type="scientific">Alteriqipengyuania abyssalis</name>
    <dbReference type="NCBI Taxonomy" id="2860200"/>
    <lineage>
        <taxon>Bacteria</taxon>
        <taxon>Pseudomonadati</taxon>
        <taxon>Pseudomonadota</taxon>
        <taxon>Alphaproteobacteria</taxon>
        <taxon>Sphingomonadales</taxon>
        <taxon>Erythrobacteraceae</taxon>
        <taxon>Alteriqipengyuania</taxon>
    </lineage>
</organism>
<keyword evidence="1" id="KW-0472">Membrane</keyword>
<feature type="transmembrane region" description="Helical" evidence="1">
    <location>
        <begin position="154"/>
        <end position="176"/>
    </location>
</feature>
<protein>
    <submittedName>
        <fullName evidence="2">Uncharacterized protein</fullName>
    </submittedName>
</protein>
<gene>
    <name evidence="2" type="ORF">KYN89_10220</name>
</gene>
<evidence type="ECO:0000313" key="2">
    <source>
        <dbReference type="EMBL" id="MBY8337427.1"/>
    </source>
</evidence>